<accession>A0A7D4UCY4</accession>
<name>A0A7D4UCY4_9SPHI</name>
<reference evidence="2 3" key="1">
    <citation type="submission" date="2020-05" db="EMBL/GenBank/DDBJ databases">
        <title>Mucilaginibacter mali sp. nov.</title>
        <authorList>
            <person name="Kim H.S."/>
            <person name="Lee K.C."/>
            <person name="Suh M.K."/>
            <person name="Kim J.-S."/>
            <person name="Han K.-I."/>
            <person name="Eom M.K."/>
            <person name="Shin Y.K."/>
            <person name="Lee J.-S."/>
        </authorList>
    </citation>
    <scope>NUCLEOTIDE SEQUENCE [LARGE SCALE GENOMIC DNA]</scope>
    <source>
        <strain evidence="2 3">G2-14</strain>
    </source>
</reference>
<keyword evidence="1" id="KW-0732">Signal</keyword>
<evidence type="ECO:0000256" key="1">
    <source>
        <dbReference type="SAM" id="SignalP"/>
    </source>
</evidence>
<organism evidence="2 3">
    <name type="scientific">Mucilaginibacter mali</name>
    <dbReference type="NCBI Taxonomy" id="2740462"/>
    <lineage>
        <taxon>Bacteria</taxon>
        <taxon>Pseudomonadati</taxon>
        <taxon>Bacteroidota</taxon>
        <taxon>Sphingobacteriia</taxon>
        <taxon>Sphingobacteriales</taxon>
        <taxon>Sphingobacteriaceae</taxon>
        <taxon>Mucilaginibacter</taxon>
    </lineage>
</organism>
<feature type="chain" id="PRO_5028963815" description="DKNYY family protein" evidence="1">
    <location>
        <begin position="24"/>
        <end position="215"/>
    </location>
</feature>
<dbReference type="RefSeq" id="WP_173416750.1">
    <property type="nucleotide sequence ID" value="NZ_CP054139.1"/>
</dbReference>
<proteinExistence type="predicted"/>
<dbReference type="KEGG" id="mmab:HQ865_20795"/>
<evidence type="ECO:0000313" key="2">
    <source>
        <dbReference type="EMBL" id="QKJ32098.1"/>
    </source>
</evidence>
<evidence type="ECO:0000313" key="3">
    <source>
        <dbReference type="Proteomes" id="UP000505355"/>
    </source>
</evidence>
<dbReference type="EMBL" id="CP054139">
    <property type="protein sequence ID" value="QKJ32098.1"/>
    <property type="molecule type" value="Genomic_DNA"/>
</dbReference>
<protein>
    <recommendedName>
        <fullName evidence="4">DKNYY family protein</fullName>
    </recommendedName>
</protein>
<dbReference type="Proteomes" id="UP000505355">
    <property type="component" value="Chromosome"/>
</dbReference>
<evidence type="ECO:0008006" key="4">
    <source>
        <dbReference type="Google" id="ProtNLM"/>
    </source>
</evidence>
<dbReference type="AlphaFoldDB" id="A0A7D4UCY4"/>
<feature type="signal peptide" evidence="1">
    <location>
        <begin position="1"/>
        <end position="23"/>
    </location>
</feature>
<gene>
    <name evidence="2" type="ORF">HQ865_20795</name>
</gene>
<sequence length="215" mass="24134">MMKRNYRLVFTTILLAVSIAGKAQFYQDIKGNAIKENTSADVEGSPYLSKDWADGSVTVDKGVYKDLKLKYDLKDDAVIFAGKDNAPMNFSDPVKRFSLNGRVFANGFPVVGPQGKNAYYEVLSDGKTKLLKHYVKHIQESKTYGSAAVNREYVQTETYFVFNDGKMIPAKADRKTLLDIFADKTAQLDAYAKANKINFKKDTDLGKLVDYYNSL</sequence>
<keyword evidence="3" id="KW-1185">Reference proteome</keyword>